<protein>
    <submittedName>
        <fullName evidence="1">Uncharacterized protein</fullName>
    </submittedName>
</protein>
<gene>
    <name evidence="1" type="ORF">GCM10017774_50590</name>
</gene>
<proteinExistence type="predicted"/>
<keyword evidence="2" id="KW-1185">Reference proteome</keyword>
<organism evidence="1 2">
    <name type="scientific">Lentzea cavernae</name>
    <dbReference type="NCBI Taxonomy" id="2020703"/>
    <lineage>
        <taxon>Bacteria</taxon>
        <taxon>Bacillati</taxon>
        <taxon>Actinomycetota</taxon>
        <taxon>Actinomycetes</taxon>
        <taxon>Pseudonocardiales</taxon>
        <taxon>Pseudonocardiaceae</taxon>
        <taxon>Lentzea</taxon>
    </lineage>
</organism>
<reference evidence="2" key="1">
    <citation type="journal article" date="2019" name="Int. J. Syst. Evol. Microbiol.">
        <title>The Global Catalogue of Microorganisms (GCM) 10K type strain sequencing project: providing services to taxonomists for standard genome sequencing and annotation.</title>
        <authorList>
            <consortium name="The Broad Institute Genomics Platform"/>
            <consortium name="The Broad Institute Genome Sequencing Center for Infectious Disease"/>
            <person name="Wu L."/>
            <person name="Ma J."/>
        </authorList>
    </citation>
    <scope>NUCLEOTIDE SEQUENCE [LARGE SCALE GENOMIC DNA]</scope>
    <source>
        <strain evidence="2">CGMCC 4.7367</strain>
    </source>
</reference>
<dbReference type="EMBL" id="BNAR01000007">
    <property type="protein sequence ID" value="GHH46923.1"/>
    <property type="molecule type" value="Genomic_DNA"/>
</dbReference>
<comment type="caution">
    <text evidence="1">The sequence shown here is derived from an EMBL/GenBank/DDBJ whole genome shotgun (WGS) entry which is preliminary data.</text>
</comment>
<name>A0ABQ3MJI2_9PSEU</name>
<dbReference type="Proteomes" id="UP000605568">
    <property type="component" value="Unassembled WGS sequence"/>
</dbReference>
<evidence type="ECO:0000313" key="1">
    <source>
        <dbReference type="EMBL" id="GHH46923.1"/>
    </source>
</evidence>
<accession>A0ABQ3MJI2</accession>
<sequence>MPYSEVPVVSSAKPDRNRIEQAKRDGHLTVPLMISVQPGRDGEVEQALTRLGATVESRDPRIGYLRAEMPVDKVEDAYLITGVSKVDVDEPLSNRLPEP</sequence>
<evidence type="ECO:0000313" key="2">
    <source>
        <dbReference type="Proteomes" id="UP000605568"/>
    </source>
</evidence>